<proteinExistence type="predicted"/>
<name>A0ABP7YGU4_9FLAO</name>
<keyword evidence="2" id="KW-1185">Reference proteome</keyword>
<dbReference type="EMBL" id="BAABAO010000013">
    <property type="protein sequence ID" value="GAA4136077.1"/>
    <property type="molecule type" value="Genomic_DNA"/>
</dbReference>
<gene>
    <name evidence="1" type="ORF">GCM10022250_32250</name>
</gene>
<evidence type="ECO:0000313" key="1">
    <source>
        <dbReference type="EMBL" id="GAA4136077.1"/>
    </source>
</evidence>
<evidence type="ECO:0000313" key="2">
    <source>
        <dbReference type="Proteomes" id="UP001501333"/>
    </source>
</evidence>
<accession>A0ABP7YGU4</accession>
<protein>
    <submittedName>
        <fullName evidence="1">Uncharacterized protein</fullName>
    </submittedName>
</protein>
<sequence length="56" mass="6921">MTNFRKISTENLRDKKPNQFEEILRLKKQDLPKKNFEFMNLFLKFKTKKPENRSCE</sequence>
<dbReference type="Proteomes" id="UP001501333">
    <property type="component" value="Unassembled WGS sequence"/>
</dbReference>
<reference evidence="2" key="1">
    <citation type="journal article" date="2019" name="Int. J. Syst. Evol. Microbiol.">
        <title>The Global Catalogue of Microorganisms (GCM) 10K type strain sequencing project: providing services to taxonomists for standard genome sequencing and annotation.</title>
        <authorList>
            <consortium name="The Broad Institute Genomics Platform"/>
            <consortium name="The Broad Institute Genome Sequencing Center for Infectious Disease"/>
            <person name="Wu L."/>
            <person name="Ma J."/>
        </authorList>
    </citation>
    <scope>NUCLEOTIDE SEQUENCE [LARGE SCALE GENOMIC DNA]</scope>
    <source>
        <strain evidence="2">JCM 17386</strain>
    </source>
</reference>
<organism evidence="1 2">
    <name type="scientific">Flavobacterium chungbukense</name>
    <dbReference type="NCBI Taxonomy" id="877464"/>
    <lineage>
        <taxon>Bacteria</taxon>
        <taxon>Pseudomonadati</taxon>
        <taxon>Bacteroidota</taxon>
        <taxon>Flavobacteriia</taxon>
        <taxon>Flavobacteriales</taxon>
        <taxon>Flavobacteriaceae</taxon>
        <taxon>Flavobacterium</taxon>
    </lineage>
</organism>
<comment type="caution">
    <text evidence="1">The sequence shown here is derived from an EMBL/GenBank/DDBJ whole genome shotgun (WGS) entry which is preliminary data.</text>
</comment>